<dbReference type="EMBL" id="JAAAIL010003881">
    <property type="protein sequence ID" value="KAG0248965.1"/>
    <property type="molecule type" value="Genomic_DNA"/>
</dbReference>
<sequence>VHKDMRLPQLPGLESLRDIGREVLLQVWVLYGNGDCYIFLEIIKGSGTEDVEKPL</sequence>
<name>A0AAD4H0A0_9FUNG</name>
<accession>A0AAD4H0A0</accession>
<evidence type="ECO:0000313" key="2">
    <source>
        <dbReference type="Proteomes" id="UP001194580"/>
    </source>
</evidence>
<gene>
    <name evidence="1" type="ORF">BGZ95_007773</name>
</gene>
<reference evidence="1" key="1">
    <citation type="journal article" date="2020" name="Fungal Divers.">
        <title>Resolving the Mortierellaceae phylogeny through synthesis of multi-gene phylogenetics and phylogenomics.</title>
        <authorList>
            <person name="Vandepol N."/>
            <person name="Liber J."/>
            <person name="Desiro A."/>
            <person name="Na H."/>
            <person name="Kennedy M."/>
            <person name="Barry K."/>
            <person name="Grigoriev I.V."/>
            <person name="Miller A.N."/>
            <person name="O'Donnell K."/>
            <person name="Stajich J.E."/>
            <person name="Bonito G."/>
        </authorList>
    </citation>
    <scope>NUCLEOTIDE SEQUENCE</scope>
    <source>
        <strain evidence="1">NRRL 28262</strain>
    </source>
</reference>
<proteinExistence type="predicted"/>
<keyword evidence="2" id="KW-1185">Reference proteome</keyword>
<organism evidence="1 2">
    <name type="scientific">Linnemannia exigua</name>
    <dbReference type="NCBI Taxonomy" id="604196"/>
    <lineage>
        <taxon>Eukaryota</taxon>
        <taxon>Fungi</taxon>
        <taxon>Fungi incertae sedis</taxon>
        <taxon>Mucoromycota</taxon>
        <taxon>Mortierellomycotina</taxon>
        <taxon>Mortierellomycetes</taxon>
        <taxon>Mortierellales</taxon>
        <taxon>Mortierellaceae</taxon>
        <taxon>Linnemannia</taxon>
    </lineage>
</organism>
<comment type="caution">
    <text evidence="1">The sequence shown here is derived from an EMBL/GenBank/DDBJ whole genome shotgun (WGS) entry which is preliminary data.</text>
</comment>
<evidence type="ECO:0000313" key="1">
    <source>
        <dbReference type="EMBL" id="KAG0248965.1"/>
    </source>
</evidence>
<dbReference type="AlphaFoldDB" id="A0AAD4H0A0"/>
<feature type="non-terminal residue" evidence="1">
    <location>
        <position position="1"/>
    </location>
</feature>
<dbReference type="Proteomes" id="UP001194580">
    <property type="component" value="Unassembled WGS sequence"/>
</dbReference>
<protein>
    <submittedName>
        <fullName evidence="1">Uncharacterized protein</fullName>
    </submittedName>
</protein>